<dbReference type="Proteomes" id="UP000472261">
    <property type="component" value="Unplaced"/>
</dbReference>
<evidence type="ECO:0000313" key="3">
    <source>
        <dbReference type="Proteomes" id="UP000472261"/>
    </source>
</evidence>
<name>A0A669NVE8_PHACC</name>
<dbReference type="AlphaFoldDB" id="A0A669NVE8"/>
<reference evidence="2" key="2">
    <citation type="submission" date="2025-09" db="UniProtKB">
        <authorList>
            <consortium name="Ensembl"/>
        </authorList>
    </citation>
    <scope>IDENTIFICATION</scope>
</reference>
<keyword evidence="1" id="KW-1133">Transmembrane helix</keyword>
<dbReference type="OMA" id="DESPFWH"/>
<protein>
    <submittedName>
        <fullName evidence="2">Uncharacterized protein</fullName>
    </submittedName>
</protein>
<evidence type="ECO:0000256" key="1">
    <source>
        <dbReference type="SAM" id="Phobius"/>
    </source>
</evidence>
<evidence type="ECO:0000313" key="2">
    <source>
        <dbReference type="Ensembl" id="ENSPCLP00000000177.1"/>
    </source>
</evidence>
<proteinExistence type="predicted"/>
<keyword evidence="1" id="KW-0472">Membrane</keyword>
<feature type="transmembrane region" description="Helical" evidence="1">
    <location>
        <begin position="26"/>
        <end position="43"/>
    </location>
</feature>
<reference evidence="2" key="1">
    <citation type="submission" date="2025-08" db="UniProtKB">
        <authorList>
            <consortium name="Ensembl"/>
        </authorList>
    </citation>
    <scope>IDENTIFICATION</scope>
</reference>
<keyword evidence="3" id="KW-1185">Reference proteome</keyword>
<organism evidence="2 3">
    <name type="scientific">Phasianus colchicus</name>
    <name type="common">Common pheasant</name>
    <dbReference type="NCBI Taxonomy" id="9054"/>
    <lineage>
        <taxon>Eukaryota</taxon>
        <taxon>Metazoa</taxon>
        <taxon>Chordata</taxon>
        <taxon>Craniata</taxon>
        <taxon>Vertebrata</taxon>
        <taxon>Euteleostomi</taxon>
        <taxon>Archelosauria</taxon>
        <taxon>Archosauria</taxon>
        <taxon>Dinosauria</taxon>
        <taxon>Saurischia</taxon>
        <taxon>Theropoda</taxon>
        <taxon>Coelurosauria</taxon>
        <taxon>Aves</taxon>
        <taxon>Neognathae</taxon>
        <taxon>Galloanserae</taxon>
        <taxon>Galliformes</taxon>
        <taxon>Phasianidae</taxon>
        <taxon>Phasianinae</taxon>
        <taxon>Phasianus</taxon>
    </lineage>
</organism>
<sequence length="77" mass="8244">SSFLALRAQVASLVFAGVRCLVSHGILVQALVHFLAIPKMLIVKLSEAEDSHESSFGHLVAYFFSIVVNSGLTTGEL</sequence>
<dbReference type="Gene3D" id="3.30.428.10">
    <property type="entry name" value="HIT-like"/>
    <property type="match status" value="1"/>
</dbReference>
<accession>A0A669NVE8</accession>
<keyword evidence="1" id="KW-0812">Transmembrane</keyword>
<dbReference type="InterPro" id="IPR036265">
    <property type="entry name" value="HIT-like_sf"/>
</dbReference>
<dbReference type="Ensembl" id="ENSPCLT00000000211.1">
    <property type="protein sequence ID" value="ENSPCLP00000000177.1"/>
    <property type="gene ID" value="ENSPCLG00000000121.1"/>
</dbReference>